<gene>
    <name evidence="1" type="ORF">UO65_4756</name>
</gene>
<dbReference type="AlphaFoldDB" id="W7IUB5"/>
<dbReference type="eggNOG" id="COG3207">
    <property type="taxonomic scope" value="Bacteria"/>
</dbReference>
<dbReference type="Pfam" id="PF05141">
    <property type="entry name" value="DIT1_PvcA"/>
    <property type="match status" value="1"/>
</dbReference>
<sequence length="365" mass="41651">MDPTGEPVRSPRRLDAELRALVLESAVTPRFSWERFLDRHRADGPAERLLALLNHRAFQFNSRAAFGGAVSPWRARVEACVREGRRLEVVLPAFCVIGNPVKRFDLTAATAAEDVALLHLANLAELLGRLHEPGAVFHIISDSTFYGSPFGVTSVEAVNYVAELRERIRELDLGRVLRLHDMSDVLQPVVPQFQRRFDAWFRALRLDRCADGISADEHDRWLTSMMASIDIRKLGLSYAELRATYLDRGEHFHGIRERARWALNEYRAMKLAATDLEWEELAFPGAVRATIHTKSIPVLGLRIFPEYKFSARLLPYHGIGVLSRSVKTGRYRMGVRPEMFVHGRPDMRRIVDERGITSFYLHCPQ</sequence>
<organism evidence="1 2">
    <name type="scientific">Actinokineospora spheciospongiae</name>
    <dbReference type="NCBI Taxonomy" id="909613"/>
    <lineage>
        <taxon>Bacteria</taxon>
        <taxon>Bacillati</taxon>
        <taxon>Actinomycetota</taxon>
        <taxon>Actinomycetes</taxon>
        <taxon>Pseudonocardiales</taxon>
        <taxon>Pseudonocardiaceae</taxon>
        <taxon>Actinokineospora</taxon>
    </lineage>
</organism>
<proteinExistence type="predicted"/>
<dbReference type="InterPro" id="IPR007817">
    <property type="entry name" value="Isocyanide_synthase_DIT1"/>
</dbReference>
<evidence type="ECO:0000313" key="1">
    <source>
        <dbReference type="EMBL" id="EWC59976.1"/>
    </source>
</evidence>
<dbReference type="EMBL" id="AYXG01000182">
    <property type="protein sequence ID" value="EWC59976.1"/>
    <property type="molecule type" value="Genomic_DNA"/>
</dbReference>
<name>W7IUB5_9PSEU</name>
<evidence type="ECO:0008006" key="3">
    <source>
        <dbReference type="Google" id="ProtNLM"/>
    </source>
</evidence>
<evidence type="ECO:0000313" key="2">
    <source>
        <dbReference type="Proteomes" id="UP000019277"/>
    </source>
</evidence>
<dbReference type="STRING" id="909613.UO65_4756"/>
<accession>W7IUB5</accession>
<comment type="caution">
    <text evidence="1">The sequence shown here is derived from an EMBL/GenBank/DDBJ whole genome shotgun (WGS) entry which is preliminary data.</text>
</comment>
<reference evidence="1 2" key="1">
    <citation type="journal article" date="2014" name="Genome Announc.">
        <title>Draft Genome Sequence of the Antitrypanosomally Active Sponge-Associated Bacterium Actinokineospora sp. Strain EG49.</title>
        <authorList>
            <person name="Harjes J."/>
            <person name="Ryu T."/>
            <person name="Abdelmohsen U.R."/>
            <person name="Moitinho-Silva L."/>
            <person name="Horn H."/>
            <person name="Ravasi T."/>
            <person name="Hentschel U."/>
        </authorList>
    </citation>
    <scope>NUCLEOTIDE SEQUENCE [LARGE SCALE GENOMIC DNA]</scope>
    <source>
        <strain evidence="1 2">EG49</strain>
    </source>
</reference>
<protein>
    <recommendedName>
        <fullName evidence="3">PvcA protein</fullName>
    </recommendedName>
</protein>
<keyword evidence="2" id="KW-1185">Reference proteome</keyword>
<dbReference type="Proteomes" id="UP000019277">
    <property type="component" value="Unassembled WGS sequence"/>
</dbReference>